<dbReference type="EMBL" id="BAAAQD010000033">
    <property type="protein sequence ID" value="GAA1563882.1"/>
    <property type="molecule type" value="Genomic_DNA"/>
</dbReference>
<proteinExistence type="predicted"/>
<sequence length="52" mass="5682">MSHLLDIHNLAVNRGAGDVVRDVNLTVRAGELALLLVLQRRVVSYGGSSRLR</sequence>
<evidence type="ECO:0000313" key="1">
    <source>
        <dbReference type="EMBL" id="GAA1563882.1"/>
    </source>
</evidence>
<accession>A0ABP4NSJ1</accession>
<organism evidence="1 2">
    <name type="scientific">Dactylosporangium maewongense</name>
    <dbReference type="NCBI Taxonomy" id="634393"/>
    <lineage>
        <taxon>Bacteria</taxon>
        <taxon>Bacillati</taxon>
        <taxon>Actinomycetota</taxon>
        <taxon>Actinomycetes</taxon>
        <taxon>Micromonosporales</taxon>
        <taxon>Micromonosporaceae</taxon>
        <taxon>Dactylosporangium</taxon>
    </lineage>
</organism>
<dbReference type="Proteomes" id="UP001501470">
    <property type="component" value="Unassembled WGS sequence"/>
</dbReference>
<gene>
    <name evidence="1" type="ORF">GCM10009827_101880</name>
</gene>
<protein>
    <submittedName>
        <fullName evidence="1">Uncharacterized protein</fullName>
    </submittedName>
</protein>
<comment type="caution">
    <text evidence="1">The sequence shown here is derived from an EMBL/GenBank/DDBJ whole genome shotgun (WGS) entry which is preliminary data.</text>
</comment>
<keyword evidence="2" id="KW-1185">Reference proteome</keyword>
<name>A0ABP4NSJ1_9ACTN</name>
<reference evidence="2" key="1">
    <citation type="journal article" date="2019" name="Int. J. Syst. Evol. Microbiol.">
        <title>The Global Catalogue of Microorganisms (GCM) 10K type strain sequencing project: providing services to taxonomists for standard genome sequencing and annotation.</title>
        <authorList>
            <consortium name="The Broad Institute Genomics Platform"/>
            <consortium name="The Broad Institute Genome Sequencing Center for Infectious Disease"/>
            <person name="Wu L."/>
            <person name="Ma J."/>
        </authorList>
    </citation>
    <scope>NUCLEOTIDE SEQUENCE [LARGE SCALE GENOMIC DNA]</scope>
    <source>
        <strain evidence="2">JCM 15933</strain>
    </source>
</reference>
<evidence type="ECO:0000313" key="2">
    <source>
        <dbReference type="Proteomes" id="UP001501470"/>
    </source>
</evidence>